<evidence type="ECO:0000256" key="3">
    <source>
        <dbReference type="ARBA" id="ARBA00022801"/>
    </source>
</evidence>
<dbReference type="CDD" id="cd07730">
    <property type="entry name" value="metallo-hydrolase-like_MBL-fold"/>
    <property type="match status" value="1"/>
</dbReference>
<evidence type="ECO:0000256" key="2">
    <source>
        <dbReference type="ARBA" id="ARBA00022723"/>
    </source>
</evidence>
<dbReference type="SUPFAM" id="SSF56281">
    <property type="entry name" value="Metallo-hydrolase/oxidoreductase"/>
    <property type="match status" value="1"/>
</dbReference>
<evidence type="ECO:0000313" key="6">
    <source>
        <dbReference type="EMBL" id="OLN89020.1"/>
    </source>
</evidence>
<comment type="caution">
    <text evidence="6">The sequence shown here is derived from an EMBL/GenBank/DDBJ whole genome shotgun (WGS) entry which is preliminary data.</text>
</comment>
<dbReference type="InterPro" id="IPR036866">
    <property type="entry name" value="RibonucZ/Hydroxyglut_hydro"/>
</dbReference>
<sequence>MPAHENLNIPSSKSTVRVSIIDTTFDGHLPAANFMGPPMKGLEKWHAVGYAFLVTHEDSEGNQRRIIFDLGFPKDVENDFPPAVTERIKNVLGGGLSAKKYVSEILTENGVSLDDIKAIIWSHAHVDHVGRPSLFPKSTSLIVGPGVKTAFFPGYPAAENSQILAREFEEREVRELDFGGSDLRIGGLRALDFFGDGSFYLLSAPGHAVGHINALARTSEDSFIFFAGDSFHHGSVLRPHSGAPLPDQVRVPGLCCSGRTLHTIHPATASPETLGHYGKVFEQMGSDPDRVPFHVIPETPSGESLLAVDLHEARETVSAIQKFDSSPDVLVIAAHDAGLYDVLEYFPRDANDWKAKGWKGEGEWVFLQDFAKPLELAGTSVDSGTK</sequence>
<keyword evidence="2" id="KW-0479">Metal-binding</keyword>
<feature type="domain" description="Metallo-beta-lactamase" evidence="5">
    <location>
        <begin position="81"/>
        <end position="241"/>
    </location>
</feature>
<protein>
    <recommendedName>
        <fullName evidence="5">Metallo-beta-lactamase domain-containing protein</fullName>
    </recommendedName>
</protein>
<accession>A0A1Q8RWJ4</accession>
<comment type="similarity">
    <text evidence="1">Belongs to the metallo-beta-lactamase superfamily.</text>
</comment>
<organism evidence="6 7">
    <name type="scientific">Colletotrichum chlorophyti</name>
    <dbReference type="NCBI Taxonomy" id="708187"/>
    <lineage>
        <taxon>Eukaryota</taxon>
        <taxon>Fungi</taxon>
        <taxon>Dikarya</taxon>
        <taxon>Ascomycota</taxon>
        <taxon>Pezizomycotina</taxon>
        <taxon>Sordariomycetes</taxon>
        <taxon>Hypocreomycetidae</taxon>
        <taxon>Glomerellales</taxon>
        <taxon>Glomerellaceae</taxon>
        <taxon>Colletotrichum</taxon>
    </lineage>
</organism>
<reference evidence="6 7" key="1">
    <citation type="submission" date="2016-11" db="EMBL/GenBank/DDBJ databases">
        <title>Draft Genome Assembly of Colletotrichum chlorophyti a pathogen of herbaceous plants.</title>
        <authorList>
            <person name="Gan P."/>
            <person name="Narusaka M."/>
            <person name="Tsushima A."/>
            <person name="Narusaka Y."/>
            <person name="Takano Y."/>
            <person name="Shirasu K."/>
        </authorList>
    </citation>
    <scope>NUCLEOTIDE SEQUENCE [LARGE SCALE GENOMIC DNA]</scope>
    <source>
        <strain evidence="6 7">NTL11</strain>
    </source>
</reference>
<dbReference type="InterPro" id="IPR051013">
    <property type="entry name" value="MBL_superfamily_lactonases"/>
</dbReference>
<dbReference type="EMBL" id="MPGH01000084">
    <property type="protein sequence ID" value="OLN89020.1"/>
    <property type="molecule type" value="Genomic_DNA"/>
</dbReference>
<evidence type="ECO:0000256" key="1">
    <source>
        <dbReference type="ARBA" id="ARBA00007749"/>
    </source>
</evidence>
<dbReference type="PANTHER" id="PTHR42978">
    <property type="entry name" value="QUORUM-QUENCHING LACTONASE YTNP-RELATED-RELATED"/>
    <property type="match status" value="1"/>
</dbReference>
<evidence type="ECO:0000259" key="5">
    <source>
        <dbReference type="Pfam" id="PF00753"/>
    </source>
</evidence>
<dbReference type="Pfam" id="PF00753">
    <property type="entry name" value="Lactamase_B"/>
    <property type="match status" value="1"/>
</dbReference>
<dbReference type="AlphaFoldDB" id="A0A1Q8RWJ4"/>
<gene>
    <name evidence="6" type="ORF">CCHL11_06077</name>
</gene>
<dbReference type="Gene3D" id="3.60.15.10">
    <property type="entry name" value="Ribonuclease Z/Hydroxyacylglutathione hydrolase-like"/>
    <property type="match status" value="1"/>
</dbReference>
<evidence type="ECO:0000313" key="7">
    <source>
        <dbReference type="Proteomes" id="UP000186583"/>
    </source>
</evidence>
<name>A0A1Q8RWJ4_9PEZI</name>
<dbReference type="STRING" id="708187.A0A1Q8RWJ4"/>
<dbReference type="GO" id="GO:0016787">
    <property type="term" value="F:hydrolase activity"/>
    <property type="evidence" value="ECO:0007669"/>
    <property type="project" value="UniProtKB-KW"/>
</dbReference>
<proteinExistence type="inferred from homology"/>
<keyword evidence="7" id="KW-1185">Reference proteome</keyword>
<dbReference type="OrthoDB" id="10250730at2759"/>
<evidence type="ECO:0000256" key="4">
    <source>
        <dbReference type="ARBA" id="ARBA00022833"/>
    </source>
</evidence>
<keyword evidence="4" id="KW-0862">Zinc</keyword>
<keyword evidence="3" id="KW-0378">Hydrolase</keyword>
<dbReference type="Proteomes" id="UP000186583">
    <property type="component" value="Unassembled WGS sequence"/>
</dbReference>
<dbReference type="GO" id="GO:0046872">
    <property type="term" value="F:metal ion binding"/>
    <property type="evidence" value="ECO:0007669"/>
    <property type="project" value="UniProtKB-KW"/>
</dbReference>
<dbReference type="InterPro" id="IPR001279">
    <property type="entry name" value="Metallo-B-lactamas"/>
</dbReference>
<dbReference type="PANTHER" id="PTHR42978:SF5">
    <property type="entry name" value="METALLO-BETA-LACTAMASE DOMAIN-CONTAINING PROTEIN"/>
    <property type="match status" value="1"/>
</dbReference>